<evidence type="ECO:0000313" key="3">
    <source>
        <dbReference type="EMBL" id="GJJ78589.1"/>
    </source>
</evidence>
<reference evidence="3" key="1">
    <citation type="submission" date="2021-11" db="EMBL/GenBank/DDBJ databases">
        <authorList>
            <person name="Herlambang A."/>
            <person name="Guo Y."/>
            <person name="Takashima Y."/>
            <person name="Nishizawa T."/>
        </authorList>
    </citation>
    <scope>NUCLEOTIDE SEQUENCE</scope>
    <source>
        <strain evidence="3">E1425</strain>
    </source>
</reference>
<sequence length="189" mass="21679">MKEKDLLSSFLVGNELHDSVTFQQFSNFFPSAYKNHPDVKSLYRAYLDSRHHVRSKVRRNIDVEVRRNPFQLDQLPAQPETQPSTTGEESSFSLNEDDMDIEDVDKSLTLDQAIQELVLAERIFKKEIRQLENECSNIAKDFQDLDRDMDAVDLPDMPSTGVDEEALMKDLQELLELSNAIMEGNSANP</sequence>
<accession>A0A9P3HKQ8</accession>
<feature type="coiled-coil region" evidence="1">
    <location>
        <begin position="114"/>
        <end position="148"/>
    </location>
</feature>
<protein>
    <submittedName>
        <fullName evidence="3">Centromere-localized protein 2</fullName>
    </submittedName>
</protein>
<dbReference type="EMBL" id="BQFW01000015">
    <property type="protein sequence ID" value="GJJ78589.1"/>
    <property type="molecule type" value="Genomic_DNA"/>
</dbReference>
<name>A0A9P3HKQ8_9FUNG</name>
<keyword evidence="1" id="KW-0175">Coiled coil</keyword>
<comment type="caution">
    <text evidence="3">The sequence shown here is derived from an EMBL/GenBank/DDBJ whole genome shotgun (WGS) entry which is preliminary data.</text>
</comment>
<evidence type="ECO:0000313" key="4">
    <source>
        <dbReference type="Proteomes" id="UP000827284"/>
    </source>
</evidence>
<dbReference type="PANTHER" id="PTHR28064">
    <property type="entry name" value="INNER KINETOCHORE SUBUNIT NKP2"/>
    <property type="match status" value="1"/>
</dbReference>
<organism evidence="3 4">
    <name type="scientific">Entomortierella parvispora</name>
    <dbReference type="NCBI Taxonomy" id="205924"/>
    <lineage>
        <taxon>Eukaryota</taxon>
        <taxon>Fungi</taxon>
        <taxon>Fungi incertae sedis</taxon>
        <taxon>Mucoromycota</taxon>
        <taxon>Mortierellomycotina</taxon>
        <taxon>Mortierellomycetes</taxon>
        <taxon>Mortierellales</taxon>
        <taxon>Mortierellaceae</taxon>
        <taxon>Entomortierella</taxon>
    </lineage>
</organism>
<proteinExistence type="predicted"/>
<dbReference type="InterPro" id="IPR018565">
    <property type="entry name" value="Nkp2/Cnl2"/>
</dbReference>
<reference evidence="3" key="2">
    <citation type="journal article" date="2022" name="Microbiol. Resour. Announc.">
        <title>Whole-Genome Sequence of Entomortierella parvispora E1425, a Mucoromycotan Fungus Associated with Burkholderiaceae-Related Endosymbiotic Bacteria.</title>
        <authorList>
            <person name="Herlambang A."/>
            <person name="Guo Y."/>
            <person name="Takashima Y."/>
            <person name="Narisawa K."/>
            <person name="Ohta H."/>
            <person name="Nishizawa T."/>
        </authorList>
    </citation>
    <scope>NUCLEOTIDE SEQUENCE</scope>
    <source>
        <strain evidence="3">E1425</strain>
    </source>
</reference>
<dbReference type="AlphaFoldDB" id="A0A9P3HKQ8"/>
<dbReference type="GO" id="GO:0031511">
    <property type="term" value="C:Mis6-Sim4 complex"/>
    <property type="evidence" value="ECO:0007669"/>
    <property type="project" value="TreeGrafter"/>
</dbReference>
<dbReference type="Pfam" id="PF09447">
    <property type="entry name" value="Cnl2_NKP2"/>
    <property type="match status" value="1"/>
</dbReference>
<evidence type="ECO:0000256" key="2">
    <source>
        <dbReference type="SAM" id="MobiDB-lite"/>
    </source>
</evidence>
<feature type="compositionally biased region" description="Polar residues" evidence="2">
    <location>
        <begin position="79"/>
        <end position="94"/>
    </location>
</feature>
<feature type="region of interest" description="Disordered" evidence="2">
    <location>
        <begin position="69"/>
        <end position="95"/>
    </location>
</feature>
<dbReference type="OrthoDB" id="2311687at2759"/>
<evidence type="ECO:0000256" key="1">
    <source>
        <dbReference type="SAM" id="Coils"/>
    </source>
</evidence>
<dbReference type="PANTHER" id="PTHR28064:SF1">
    <property type="entry name" value="INNER KINETOCHORE SUBUNIT NKP2"/>
    <property type="match status" value="1"/>
</dbReference>
<keyword evidence="4" id="KW-1185">Reference proteome</keyword>
<dbReference type="GO" id="GO:0007059">
    <property type="term" value="P:chromosome segregation"/>
    <property type="evidence" value="ECO:0007669"/>
    <property type="project" value="TreeGrafter"/>
</dbReference>
<dbReference type="Proteomes" id="UP000827284">
    <property type="component" value="Unassembled WGS sequence"/>
</dbReference>
<gene>
    <name evidence="3" type="ORF">EMPS_10948</name>
</gene>